<reference evidence="3" key="1">
    <citation type="submission" date="2018-06" db="EMBL/GenBank/DDBJ databases">
        <authorList>
            <person name="Zhirakovskaya E."/>
        </authorList>
    </citation>
    <scope>NUCLEOTIDE SEQUENCE</scope>
</reference>
<dbReference type="SUPFAM" id="SSF47090">
    <property type="entry name" value="PGBD-like"/>
    <property type="match status" value="1"/>
</dbReference>
<keyword evidence="1" id="KW-0812">Transmembrane</keyword>
<dbReference type="Gene3D" id="2.40.420.20">
    <property type="match status" value="1"/>
</dbReference>
<dbReference type="Gene3D" id="1.10.101.10">
    <property type="entry name" value="PGBD-like superfamily/PGBD"/>
    <property type="match status" value="1"/>
</dbReference>
<evidence type="ECO:0000256" key="1">
    <source>
        <dbReference type="SAM" id="Phobius"/>
    </source>
</evidence>
<proteinExistence type="predicted"/>
<organism evidence="3">
    <name type="scientific">hydrothermal vent metagenome</name>
    <dbReference type="NCBI Taxonomy" id="652676"/>
    <lineage>
        <taxon>unclassified sequences</taxon>
        <taxon>metagenomes</taxon>
        <taxon>ecological metagenomes</taxon>
    </lineage>
</organism>
<feature type="transmembrane region" description="Helical" evidence="1">
    <location>
        <begin position="12"/>
        <end position="33"/>
    </location>
</feature>
<accession>A0A3B0TIZ1</accession>
<dbReference type="InterPro" id="IPR002477">
    <property type="entry name" value="Peptidoglycan-bd-like"/>
</dbReference>
<evidence type="ECO:0000313" key="3">
    <source>
        <dbReference type="EMBL" id="VAW08614.1"/>
    </source>
</evidence>
<dbReference type="InterPro" id="IPR036365">
    <property type="entry name" value="PGBD-like_sf"/>
</dbReference>
<dbReference type="InterPro" id="IPR036366">
    <property type="entry name" value="PGBDSf"/>
</dbReference>
<keyword evidence="1" id="KW-0472">Membrane</keyword>
<dbReference type="Pfam" id="PF01471">
    <property type="entry name" value="PG_binding_1"/>
    <property type="match status" value="1"/>
</dbReference>
<evidence type="ECO:0000259" key="2">
    <source>
        <dbReference type="Pfam" id="PF01471"/>
    </source>
</evidence>
<gene>
    <name evidence="3" type="ORF">MNBD_ACTINO01-1928</name>
</gene>
<feature type="domain" description="Peptidoglycan binding-like" evidence="2">
    <location>
        <begin position="128"/>
        <end position="178"/>
    </location>
</feature>
<protein>
    <recommendedName>
        <fullName evidence="2">Peptidoglycan binding-like domain-containing protein</fullName>
    </recommendedName>
</protein>
<sequence length="359" mass="37456">MSTTRERSRRSIWMWLGIVAIVSVGAAVAWTAIGTTPDDEAQATTSLPPNTTQVVRTTLQDVTTLDGTLGYVEGPAVVNHAVGTLTTVPDAGDVLGFGDVLYTVDNLPVVLLEGSLPMYRNLVRRVEGPDVEQLEAALVSLGYDPDGDVTVDEEFDYDTRDMVKRWQDDIGVDDTGEVLFSNVVFLEEPIRVASLTMDVGQTTQNGVQVILTSGATTVVSVALASPDQGMVAEGDNVVVVLPDDTETPATVTSVGTVAIRAQNGDGSYFDVEVTLDEPQVAAGLDEAPVSVDVVTQEASNVLAVPVSALVALTEGGYAIEAVDGNGTTALVGVEPGMFADGLVEVSGAGVTEDMTVIVP</sequence>
<name>A0A3B0TIZ1_9ZZZZ</name>
<dbReference type="EMBL" id="UOEI01000617">
    <property type="protein sequence ID" value="VAW08614.1"/>
    <property type="molecule type" value="Genomic_DNA"/>
</dbReference>
<keyword evidence="1" id="KW-1133">Transmembrane helix</keyword>
<dbReference type="AlphaFoldDB" id="A0A3B0TIZ1"/>